<feature type="transmembrane region" description="Helical" evidence="1">
    <location>
        <begin position="6"/>
        <end position="22"/>
    </location>
</feature>
<comment type="caution">
    <text evidence="2">The sequence shown here is derived from an EMBL/GenBank/DDBJ whole genome shotgun (WGS) entry which is preliminary data.</text>
</comment>
<dbReference type="Pfam" id="PF14584">
    <property type="entry name" value="DUF4446"/>
    <property type="match status" value="1"/>
</dbReference>
<dbReference type="Proteomes" id="UP000178040">
    <property type="component" value="Unassembled WGS sequence"/>
</dbReference>
<keyword evidence="1" id="KW-1133">Transmembrane helix</keyword>
<evidence type="ECO:0000313" key="3">
    <source>
        <dbReference type="Proteomes" id="UP000178040"/>
    </source>
</evidence>
<name>A0A1F7IPR5_9BACT</name>
<keyword evidence="1" id="KW-0812">Transmembrane</keyword>
<proteinExistence type="predicted"/>
<reference evidence="2 3" key="1">
    <citation type="journal article" date="2016" name="Nat. Commun.">
        <title>Thousands of microbial genomes shed light on interconnected biogeochemical processes in an aquifer system.</title>
        <authorList>
            <person name="Anantharaman K."/>
            <person name="Brown C.T."/>
            <person name="Hug L.A."/>
            <person name="Sharon I."/>
            <person name="Castelle C.J."/>
            <person name="Probst A.J."/>
            <person name="Thomas B.C."/>
            <person name="Singh A."/>
            <person name="Wilkins M.J."/>
            <person name="Karaoz U."/>
            <person name="Brodie E.L."/>
            <person name="Williams K.H."/>
            <person name="Hubbard S.S."/>
            <person name="Banfield J.F."/>
        </authorList>
    </citation>
    <scope>NUCLEOTIDE SEQUENCE [LARGE SCALE GENOMIC DNA]</scope>
</reference>
<evidence type="ECO:0000256" key="1">
    <source>
        <dbReference type="SAM" id="Phobius"/>
    </source>
</evidence>
<accession>A0A1F7IPR5</accession>
<evidence type="ECO:0008006" key="4">
    <source>
        <dbReference type="Google" id="ProtNLM"/>
    </source>
</evidence>
<dbReference type="InterPro" id="IPR027981">
    <property type="entry name" value="DUF4446"/>
</dbReference>
<dbReference type="AlphaFoldDB" id="A0A1F7IPR5"/>
<gene>
    <name evidence="2" type="ORF">A3B40_03355</name>
</gene>
<keyword evidence="1" id="KW-0472">Membrane</keyword>
<evidence type="ECO:0000313" key="2">
    <source>
        <dbReference type="EMBL" id="OGK45359.1"/>
    </source>
</evidence>
<protein>
    <recommendedName>
        <fullName evidence="4">DUF4446 domain-containing protein</fullName>
    </recommendedName>
</protein>
<sequence>MAIYISLGIIFLWLVLISWMLFKTQKHYHNLILRTKKQTIDEILEQLISNDKKFSEEIERITKTVKEIIEQSRVHFQKVGLVRFNPFERSGGEQSFVLALLNNLNSGLVINFIYTREGLRTYIKKVKAGKGEKYELSEEEKEAIDKSTYF</sequence>
<organism evidence="2 3">
    <name type="scientific">Candidatus Roizmanbacteria bacterium RIFCSPLOWO2_01_FULL_37_16</name>
    <dbReference type="NCBI Taxonomy" id="1802058"/>
    <lineage>
        <taxon>Bacteria</taxon>
        <taxon>Candidatus Roizmaniibacteriota</taxon>
    </lineage>
</organism>
<dbReference type="EMBL" id="MGAI01000010">
    <property type="protein sequence ID" value="OGK45359.1"/>
    <property type="molecule type" value="Genomic_DNA"/>
</dbReference>